<organism evidence="10 11">
    <name type="scientific">Segatella oulorum</name>
    <dbReference type="NCBI Taxonomy" id="28136"/>
    <lineage>
        <taxon>Bacteria</taxon>
        <taxon>Pseudomonadati</taxon>
        <taxon>Bacteroidota</taxon>
        <taxon>Bacteroidia</taxon>
        <taxon>Bacteroidales</taxon>
        <taxon>Prevotellaceae</taxon>
        <taxon>Segatella</taxon>
    </lineage>
</organism>
<protein>
    <submittedName>
        <fullName evidence="10">Uncharacterized membrane protein YjjP, DUF1212 family</fullName>
    </submittedName>
</protein>
<feature type="transmembrane region" description="Helical" evidence="7">
    <location>
        <begin position="173"/>
        <end position="190"/>
    </location>
</feature>
<feature type="transmembrane region" description="Helical" evidence="7">
    <location>
        <begin position="395"/>
        <end position="414"/>
    </location>
</feature>
<dbReference type="GO" id="GO:0005886">
    <property type="term" value="C:plasma membrane"/>
    <property type="evidence" value="ECO:0007669"/>
    <property type="project" value="UniProtKB-SubCell"/>
</dbReference>
<gene>
    <name evidence="10" type="ORF">SAMN02745202_00434</name>
</gene>
<feature type="transmembrane region" description="Helical" evidence="7">
    <location>
        <begin position="434"/>
        <end position="455"/>
    </location>
</feature>
<feature type="transmembrane region" description="Helical" evidence="7">
    <location>
        <begin position="237"/>
        <end position="257"/>
    </location>
</feature>
<keyword evidence="2" id="KW-1003">Cell membrane</keyword>
<evidence type="ECO:0000259" key="9">
    <source>
        <dbReference type="Pfam" id="PF12821"/>
    </source>
</evidence>
<feature type="transmembrane region" description="Helical" evidence="7">
    <location>
        <begin position="310"/>
        <end position="327"/>
    </location>
</feature>
<feature type="transmembrane region" description="Helical" evidence="7">
    <location>
        <begin position="364"/>
        <end position="383"/>
    </location>
</feature>
<dbReference type="EMBL" id="FUXK01000004">
    <property type="protein sequence ID" value="SJZ55186.1"/>
    <property type="molecule type" value="Genomic_DNA"/>
</dbReference>
<comment type="subcellular location">
    <subcellularLocation>
        <location evidence="1">Cell membrane</location>
        <topology evidence="1">Multi-pass membrane protein</topology>
    </subcellularLocation>
</comment>
<evidence type="ECO:0000313" key="10">
    <source>
        <dbReference type="EMBL" id="SJZ55186.1"/>
    </source>
</evidence>
<dbReference type="Proteomes" id="UP000190065">
    <property type="component" value="Unassembled WGS sequence"/>
</dbReference>
<accession>A0A1T4LKL7</accession>
<dbReference type="PANTHER" id="PTHR34390">
    <property type="entry name" value="UPF0442 PROTEIN YJJB-RELATED"/>
    <property type="match status" value="1"/>
</dbReference>
<proteinExistence type="inferred from homology"/>
<dbReference type="InterPro" id="IPR050539">
    <property type="entry name" value="ThrE_Dicarb/AminoAcid_Exp"/>
</dbReference>
<feature type="domain" description="Threonine/Serine exporter ThrE" evidence="9">
    <location>
        <begin position="315"/>
        <end position="453"/>
    </location>
</feature>
<dbReference type="GO" id="GO:0015744">
    <property type="term" value="P:succinate transport"/>
    <property type="evidence" value="ECO:0007669"/>
    <property type="project" value="TreeGrafter"/>
</dbReference>
<evidence type="ECO:0000313" key="11">
    <source>
        <dbReference type="Proteomes" id="UP000190065"/>
    </source>
</evidence>
<keyword evidence="4 7" id="KW-1133">Transmembrane helix</keyword>
<dbReference type="Pfam" id="PF12821">
    <property type="entry name" value="ThrE_2"/>
    <property type="match status" value="1"/>
</dbReference>
<dbReference type="PANTHER" id="PTHR34390:SF2">
    <property type="entry name" value="SUCCINATE TRANSPORTER SUBUNIT YJJP-RELATED"/>
    <property type="match status" value="1"/>
</dbReference>
<keyword evidence="3 7" id="KW-0812">Transmembrane</keyword>
<feature type="transmembrane region" description="Helical" evidence="7">
    <location>
        <begin position="202"/>
        <end position="225"/>
    </location>
</feature>
<name>A0A1T4LKL7_9BACT</name>
<evidence type="ECO:0000256" key="6">
    <source>
        <dbReference type="ARBA" id="ARBA00034125"/>
    </source>
</evidence>
<evidence type="ECO:0000256" key="4">
    <source>
        <dbReference type="ARBA" id="ARBA00022989"/>
    </source>
</evidence>
<dbReference type="AlphaFoldDB" id="A0A1T4LKL7"/>
<feature type="transmembrane region" description="Helical" evidence="7">
    <location>
        <begin position="269"/>
        <end position="290"/>
    </location>
</feature>
<dbReference type="eggNOG" id="COG2966">
    <property type="taxonomic scope" value="Bacteria"/>
</dbReference>
<comment type="similarity">
    <text evidence="6">Belongs to the ThrE exporter (TC 2.A.79) family.</text>
</comment>
<reference evidence="10 11" key="1">
    <citation type="submission" date="2017-02" db="EMBL/GenBank/DDBJ databases">
        <authorList>
            <person name="Peterson S.W."/>
        </authorList>
    </citation>
    <scope>NUCLEOTIDE SEQUENCE [LARGE SCALE GENOMIC DNA]</scope>
    <source>
        <strain evidence="10 11">ATCC 43324</strain>
    </source>
</reference>
<evidence type="ECO:0000256" key="5">
    <source>
        <dbReference type="ARBA" id="ARBA00023136"/>
    </source>
</evidence>
<dbReference type="InterPro" id="IPR010619">
    <property type="entry name" value="ThrE-like_N"/>
</dbReference>
<evidence type="ECO:0000256" key="7">
    <source>
        <dbReference type="SAM" id="Phobius"/>
    </source>
</evidence>
<feature type="transmembrane region" description="Helical" evidence="7">
    <location>
        <begin position="334"/>
        <end position="352"/>
    </location>
</feature>
<keyword evidence="5 7" id="KW-0472">Membrane</keyword>
<dbReference type="GO" id="GO:0022857">
    <property type="term" value="F:transmembrane transporter activity"/>
    <property type="evidence" value="ECO:0007669"/>
    <property type="project" value="InterPro"/>
</dbReference>
<evidence type="ECO:0000259" key="8">
    <source>
        <dbReference type="Pfam" id="PF06738"/>
    </source>
</evidence>
<evidence type="ECO:0000256" key="3">
    <source>
        <dbReference type="ARBA" id="ARBA00022692"/>
    </source>
</evidence>
<feature type="domain" description="Threonine/serine exporter-like N-terminal" evidence="8">
    <location>
        <begin position="39"/>
        <end position="292"/>
    </location>
</feature>
<dbReference type="Pfam" id="PF06738">
    <property type="entry name" value="ThrE"/>
    <property type="match status" value="1"/>
</dbReference>
<evidence type="ECO:0000256" key="2">
    <source>
        <dbReference type="ARBA" id="ARBA00022475"/>
    </source>
</evidence>
<evidence type="ECO:0000256" key="1">
    <source>
        <dbReference type="ARBA" id="ARBA00004651"/>
    </source>
</evidence>
<dbReference type="InterPro" id="IPR024528">
    <property type="entry name" value="ThrE_2"/>
</dbReference>
<sequence>MRRRNLFRGKMLSLQQNCKRMDDKFVLRDSAEVVNRKLDLLLRTGCLLMECSADTTRIMRTLKRTIAYLGLRSEHLHLYVNYTILMVNYHDDTHSYTNFRHCKKHIIDMAVISEVSRLSWRSIAEDMTLDEYEAVLSELGMKRNRYTPWQVAIGSGFACGGFCIQFGCDWVSFFYASIAAILGFRLKMYLGKRGTNVYAGTGISAFVATMIAWLFSLLSVGSFAAYTPQFLHSATPWHPLLACALFIVPGVPLINFVSDMLDGHIETGITRATNTLLIVGSMSFGIALAIKICGINNFVTDLSMIPHHSYWEFAIAAAISAMGFSMIYSTPKRLLLPIALGGIIAVCTRNFVNLGDSNGNIGLDQGIIIGSLAGSVLISLIITRAQHWYHTPHQCLSIPSVIPMVPGVFMYRALFAFIEMDGSVDQVLFGLNNLIKASLVILCIALGVALPHIFVHRLMANKRKQRLIDSLNERNRLQLEKEGASV</sequence>
<dbReference type="STRING" id="28136.SAMN02745202_00434"/>
<dbReference type="eggNOG" id="COG3610">
    <property type="taxonomic scope" value="Bacteria"/>
</dbReference>